<proteinExistence type="predicted"/>
<keyword evidence="1" id="KW-0812">Transmembrane</keyword>
<dbReference type="GO" id="GO:0016671">
    <property type="term" value="F:oxidoreductase activity, acting on a sulfur group of donors, disulfide as acceptor"/>
    <property type="evidence" value="ECO:0007669"/>
    <property type="project" value="TreeGrafter"/>
</dbReference>
<feature type="transmembrane region" description="Helical" evidence="1">
    <location>
        <begin position="26"/>
        <end position="42"/>
    </location>
</feature>
<dbReference type="PROSITE" id="PS51352">
    <property type="entry name" value="THIOREDOXIN_2"/>
    <property type="match status" value="1"/>
</dbReference>
<keyword evidence="1" id="KW-1133">Transmembrane helix</keyword>
<dbReference type="PANTHER" id="PTHR47353">
    <property type="entry name" value="THIOREDOXIN-LIKE PROTEIN HCF164, CHLOROPLASTIC"/>
    <property type="match status" value="1"/>
</dbReference>
<name>A0A2H4ZPR1_9EUKA</name>
<protein>
    <submittedName>
        <fullName evidence="3">Thioredoxin-like protein TxlA</fullName>
    </submittedName>
</protein>
<organism evidence="3">
    <name type="scientific">Paulinella longichromatophora</name>
    <dbReference type="NCBI Taxonomy" id="1708747"/>
    <lineage>
        <taxon>Eukaryota</taxon>
        <taxon>Sar</taxon>
        <taxon>Rhizaria</taxon>
        <taxon>Cercozoa</taxon>
        <taxon>Imbricatea</taxon>
        <taxon>Silicofilosea</taxon>
        <taxon>Euglyphida</taxon>
        <taxon>Paulinellidae</taxon>
        <taxon>Paulinella</taxon>
    </lineage>
</organism>
<dbReference type="Gene3D" id="3.40.30.10">
    <property type="entry name" value="Glutaredoxin"/>
    <property type="match status" value="1"/>
</dbReference>
<dbReference type="InterPro" id="IPR013766">
    <property type="entry name" value="Thioredoxin_domain"/>
</dbReference>
<geneLocation type="plastid" evidence="3"/>
<dbReference type="AlphaFoldDB" id="A0A2H4ZPR1"/>
<dbReference type="InterPro" id="IPR036249">
    <property type="entry name" value="Thioredoxin-like_sf"/>
</dbReference>
<keyword evidence="3" id="KW-0934">Plastid</keyword>
<evidence type="ECO:0000256" key="1">
    <source>
        <dbReference type="SAM" id="Phobius"/>
    </source>
</evidence>
<gene>
    <name evidence="3" type="ORF">PLO_519</name>
</gene>
<accession>A0A2H4ZPR1</accession>
<evidence type="ECO:0000259" key="2">
    <source>
        <dbReference type="PROSITE" id="PS51352"/>
    </source>
</evidence>
<dbReference type="PANTHER" id="PTHR47353:SF1">
    <property type="entry name" value="THIOREDOXIN-LIKE PROTEIN HCF164, CHLOROPLASTIC"/>
    <property type="match status" value="1"/>
</dbReference>
<dbReference type="SUPFAM" id="SSF52833">
    <property type="entry name" value="Thioredoxin-like"/>
    <property type="match status" value="1"/>
</dbReference>
<reference evidence="3" key="1">
    <citation type="submission" date="2017-10" db="EMBL/GenBank/DDBJ databases">
        <title>Paulinella longichromatophora chromatophore genome.</title>
        <authorList>
            <person name="Lhee D."/>
            <person name="Yoon H.S."/>
        </authorList>
    </citation>
    <scope>NUCLEOTIDE SEQUENCE</scope>
</reference>
<evidence type="ECO:0000313" key="3">
    <source>
        <dbReference type="EMBL" id="AUG32510.1"/>
    </source>
</evidence>
<feature type="domain" description="Thioredoxin" evidence="2">
    <location>
        <begin position="28"/>
        <end position="160"/>
    </location>
</feature>
<keyword evidence="1" id="KW-0472">Membrane</keyword>
<sequence length="180" mass="20041">MVTKHSLTTPVRKQPSDTLLGEWEKILLLVIAVLFSIVLLLLKGNLRSEAPLDRLARNSLDLQIALKNGRPTLLEFYADWCEVCREMALTIEELKINEQDTINIVLLNVDNPQWQNELDKYNVKGIPHIELFNSIGIDVGQILGAHTSAEIKILTQALINKTALPKLPGMGAITPLAEDS</sequence>
<dbReference type="InterPro" id="IPR044241">
    <property type="entry name" value="TxlA/HCF164"/>
</dbReference>
<dbReference type="Pfam" id="PF00085">
    <property type="entry name" value="Thioredoxin"/>
    <property type="match status" value="1"/>
</dbReference>
<dbReference type="EMBL" id="MG264610">
    <property type="protein sequence ID" value="AUG32510.1"/>
    <property type="molecule type" value="Genomic_DNA"/>
</dbReference>